<accession>A0ABZ1KQZ4</accession>
<keyword evidence="2" id="KW-1185">Reference proteome</keyword>
<protein>
    <submittedName>
        <fullName evidence="1">Uncharacterized protein</fullName>
    </submittedName>
</protein>
<gene>
    <name evidence="1" type="ORF">OG350_19470</name>
</gene>
<name>A0ABZ1KQZ4_STRAH</name>
<dbReference type="EMBL" id="CP108164">
    <property type="protein sequence ID" value="WTQ82347.1"/>
    <property type="molecule type" value="Genomic_DNA"/>
</dbReference>
<evidence type="ECO:0000313" key="2">
    <source>
        <dbReference type="Proteomes" id="UP001622557"/>
    </source>
</evidence>
<sequence>MDKKPLQNAGFLRTRVPRAAIRQTGSHHGDQDMAALLAFQSWFNSLGSRVGPPEATPFIGDDVELWWIDSDLCVERGAEQVRALLVDATPEHHLSLHATERREGRLFGLFRPATFGGETELHVITENGRVIRIVVAISPERGWVTRLTRGRSWK</sequence>
<evidence type="ECO:0000313" key="1">
    <source>
        <dbReference type="EMBL" id="WTQ82347.1"/>
    </source>
</evidence>
<dbReference type="Proteomes" id="UP001622557">
    <property type="component" value="Chromosome"/>
</dbReference>
<proteinExistence type="predicted"/>
<dbReference type="RefSeq" id="WP_358261376.1">
    <property type="nucleotide sequence ID" value="NZ_CP108164.1"/>
</dbReference>
<organism evidence="1 2">
    <name type="scientific">Streptomyces achromogenes</name>
    <dbReference type="NCBI Taxonomy" id="67255"/>
    <lineage>
        <taxon>Bacteria</taxon>
        <taxon>Bacillati</taxon>
        <taxon>Actinomycetota</taxon>
        <taxon>Actinomycetes</taxon>
        <taxon>Kitasatosporales</taxon>
        <taxon>Streptomycetaceae</taxon>
        <taxon>Streptomyces</taxon>
    </lineage>
</organism>
<reference evidence="1 2" key="1">
    <citation type="submission" date="2022-10" db="EMBL/GenBank/DDBJ databases">
        <title>The complete genomes of actinobacterial strains from the NBC collection.</title>
        <authorList>
            <person name="Joergensen T.S."/>
            <person name="Alvarez Arevalo M."/>
            <person name="Sterndorff E.B."/>
            <person name="Faurdal D."/>
            <person name="Vuksanovic O."/>
            <person name="Mourched A.-S."/>
            <person name="Charusanti P."/>
            <person name="Shaw S."/>
            <person name="Blin K."/>
            <person name="Weber T."/>
        </authorList>
    </citation>
    <scope>NUCLEOTIDE SEQUENCE [LARGE SCALE GENOMIC DNA]</scope>
    <source>
        <strain evidence="1 2">NBC_00156</strain>
    </source>
</reference>
<dbReference type="GeneID" id="97282650"/>